<evidence type="ECO:0000313" key="5">
    <source>
        <dbReference type="EMBL" id="EAU83782.2"/>
    </source>
</evidence>
<evidence type="ECO:0000256" key="1">
    <source>
        <dbReference type="ARBA" id="ARBA00022737"/>
    </source>
</evidence>
<dbReference type="OrthoDB" id="194358at2759"/>
<dbReference type="eggNOG" id="KOG0504">
    <property type="taxonomic scope" value="Eukaryota"/>
</dbReference>
<protein>
    <submittedName>
        <fullName evidence="5">Ankyrin repeat domain-containing protein 50</fullName>
    </submittedName>
</protein>
<evidence type="ECO:0000256" key="3">
    <source>
        <dbReference type="PROSITE-ProRule" id="PRU00023"/>
    </source>
</evidence>
<dbReference type="RefSeq" id="XP_001838027.2">
    <property type="nucleotide sequence ID" value="XM_001837975.2"/>
</dbReference>
<dbReference type="InterPro" id="IPR036770">
    <property type="entry name" value="Ankyrin_rpt-contain_sf"/>
</dbReference>
<dbReference type="Pfam" id="PF13857">
    <property type="entry name" value="Ank_5"/>
    <property type="match status" value="1"/>
</dbReference>
<dbReference type="HOGENOM" id="CLU_000288_34_23_1"/>
<feature type="repeat" description="ANK" evidence="3">
    <location>
        <begin position="1032"/>
        <end position="1059"/>
    </location>
</feature>
<name>A8P154_COPC7</name>
<dbReference type="InterPro" id="IPR002110">
    <property type="entry name" value="Ankyrin_rpt"/>
</dbReference>
<dbReference type="GeneID" id="6014596"/>
<keyword evidence="6" id="KW-1185">Reference proteome</keyword>
<feature type="domain" description="Nephrocystin 3-like N-terminal" evidence="4">
    <location>
        <begin position="139"/>
        <end position="236"/>
    </location>
</feature>
<evidence type="ECO:0000256" key="2">
    <source>
        <dbReference type="ARBA" id="ARBA00023043"/>
    </source>
</evidence>
<dbReference type="PROSITE" id="PS50297">
    <property type="entry name" value="ANK_REP_REGION"/>
    <property type="match status" value="3"/>
</dbReference>
<gene>
    <name evidence="5" type="ORF">CC1G_07517</name>
</gene>
<dbReference type="VEuPathDB" id="FungiDB:CC1G_07517"/>
<dbReference type="PANTHER" id="PTHR24198">
    <property type="entry name" value="ANKYRIN REPEAT AND PROTEIN KINASE DOMAIN-CONTAINING PROTEIN"/>
    <property type="match status" value="1"/>
</dbReference>
<dbReference type="PANTHER" id="PTHR24198:SF165">
    <property type="entry name" value="ANKYRIN REPEAT-CONTAINING PROTEIN-RELATED"/>
    <property type="match status" value="1"/>
</dbReference>
<proteinExistence type="predicted"/>
<dbReference type="SMART" id="SM00248">
    <property type="entry name" value="ANK"/>
    <property type="match status" value="14"/>
</dbReference>
<feature type="repeat" description="ANK" evidence="3">
    <location>
        <begin position="622"/>
        <end position="655"/>
    </location>
</feature>
<dbReference type="AlphaFoldDB" id="A8P154"/>
<reference evidence="5 6" key="1">
    <citation type="journal article" date="2010" name="Proc. Natl. Acad. Sci. U.S.A.">
        <title>Insights into evolution of multicellular fungi from the assembled chromosomes of the mushroom Coprinopsis cinerea (Coprinus cinereus).</title>
        <authorList>
            <person name="Stajich J.E."/>
            <person name="Wilke S.K."/>
            <person name="Ahren D."/>
            <person name="Au C.H."/>
            <person name="Birren B.W."/>
            <person name="Borodovsky M."/>
            <person name="Burns C."/>
            <person name="Canback B."/>
            <person name="Casselton L.A."/>
            <person name="Cheng C.K."/>
            <person name="Deng J."/>
            <person name="Dietrich F.S."/>
            <person name="Fargo D.C."/>
            <person name="Farman M.L."/>
            <person name="Gathman A.C."/>
            <person name="Goldberg J."/>
            <person name="Guigo R."/>
            <person name="Hoegger P.J."/>
            <person name="Hooker J.B."/>
            <person name="Huggins A."/>
            <person name="James T.Y."/>
            <person name="Kamada T."/>
            <person name="Kilaru S."/>
            <person name="Kodira C."/>
            <person name="Kues U."/>
            <person name="Kupfer D."/>
            <person name="Kwan H.S."/>
            <person name="Lomsadze A."/>
            <person name="Li W."/>
            <person name="Lilly W.W."/>
            <person name="Ma L.J."/>
            <person name="Mackey A.J."/>
            <person name="Manning G."/>
            <person name="Martin F."/>
            <person name="Muraguchi H."/>
            <person name="Natvig D.O."/>
            <person name="Palmerini H."/>
            <person name="Ramesh M.A."/>
            <person name="Rehmeyer C.J."/>
            <person name="Roe B.A."/>
            <person name="Shenoy N."/>
            <person name="Stanke M."/>
            <person name="Ter-Hovhannisyan V."/>
            <person name="Tunlid A."/>
            <person name="Velagapudi R."/>
            <person name="Vision T.J."/>
            <person name="Zeng Q."/>
            <person name="Zolan M.E."/>
            <person name="Pukkila P.J."/>
        </authorList>
    </citation>
    <scope>NUCLEOTIDE SEQUENCE [LARGE SCALE GENOMIC DNA]</scope>
    <source>
        <strain evidence="6">Okayama-7 / 130 / ATCC MYA-4618 / FGSC 9003</strain>
    </source>
</reference>
<dbReference type="SUPFAM" id="SSF48403">
    <property type="entry name" value="Ankyrin repeat"/>
    <property type="match status" value="2"/>
</dbReference>
<dbReference type="EMBL" id="AACS02000006">
    <property type="protein sequence ID" value="EAU83782.2"/>
    <property type="molecule type" value="Genomic_DNA"/>
</dbReference>
<dbReference type="InParanoid" id="A8P154"/>
<dbReference type="PRINTS" id="PR01415">
    <property type="entry name" value="ANKYRIN"/>
</dbReference>
<dbReference type="KEGG" id="cci:CC1G_07517"/>
<dbReference type="Gene3D" id="1.25.40.20">
    <property type="entry name" value="Ankyrin repeat-containing domain"/>
    <property type="match status" value="5"/>
</dbReference>
<dbReference type="InterPro" id="IPR056884">
    <property type="entry name" value="NPHP3-like_N"/>
</dbReference>
<feature type="repeat" description="ANK" evidence="3">
    <location>
        <begin position="724"/>
        <end position="757"/>
    </location>
</feature>
<dbReference type="PROSITE" id="PS50088">
    <property type="entry name" value="ANK_REPEAT"/>
    <property type="match status" value="4"/>
</dbReference>
<feature type="repeat" description="ANK" evidence="3">
    <location>
        <begin position="964"/>
        <end position="997"/>
    </location>
</feature>
<dbReference type="Pfam" id="PF24883">
    <property type="entry name" value="NPHP3_N"/>
    <property type="match status" value="1"/>
</dbReference>
<dbReference type="Pfam" id="PF00023">
    <property type="entry name" value="Ank"/>
    <property type="match status" value="1"/>
</dbReference>
<evidence type="ECO:0000313" key="6">
    <source>
        <dbReference type="Proteomes" id="UP000001861"/>
    </source>
</evidence>
<keyword evidence="1" id="KW-0677">Repeat</keyword>
<accession>A8P154</accession>
<sequence length="1063" mass="116484">MEAATGGSSSLAPISGGTVPNVVVGQGNTIVGGTIIGGDHNVHINNIYPNAAPSNSSEARRESLTILVISTLLTVRTCLDALISDITAWFNLKSNSRTIHNDVRKNRIPETGDWFIKSKEYQDWKGRKGAVLCGTGMQQTICVLFVYNRYDDLLSLGDIFKGFILQIIQRHQHLADLVEPLYRRHELEKTNPTDDDLLDLLITLESHFDRIYYVVDGVDEVDRERQFDLIQALKRLQGNVIFASRPLEDLRTELENARYLSFLAQDGDLRLLIDERLKRHKALCRILERNHYREEATRQIAEKAAGMDVRRFLHAALQIEALCTCRSLAAVQESLNQFPVGLEGMYAASISRIESQDPKDVWIAKQALLWVVFARTPLSLHDLRAALGAHPETFSIQESRMPDEESIIDLCCGLLEVHSESDIVRLVHFTAKDALEPLLLRDFPQPHLFISQVLVQRMVDTNLVCWDSTDEYAFDQFKMRHPLLDYSYDHWHTHILECGDSPEALDCAMTFLRQCTAFPASVDHYWWHIGLLQPLHVAARYGLTFYLDSTFDNDRDAFNARTSPQATQSDASTQHAHAAPINATTEEGDTALLIASVFGHLDFVKRILRMPDIDINVRRERNGETALHCASGSGCTEMVRALLQVPGIDANAANQRGETALMLPSKYGHDLVVSQLLQVPGIDANAADEGGRTALMFASERGHDGVVSQLVQVPGIDANAADGGGKTALMFASEKGHDGVVSQLLQVPGIDANAADEGGWTALMLASLSRPPCDGVVRQLLQVPGIDANAANQRGETALMLASKYGHDLVVSQLVQVPGIDANAANQRGETALMLVSEVGCDRVVSQLVQVPGIDANAADGGGKTALMLASRNCCAGVVSQLVQVPGIDANAADEGGRTALMLASRWGYDGVVSQLLQAPNVNIDSVDTDDWTVLMHAACYGLDRVTSHLISIPGVNVNAANTFGWTPLMIASFWGHDRVVDQLLLARGVNVDAVNNEGWTALMAASFYGHTTVVKKLLQVREANVNIHNIRNSTPLTLASEKGHADIVQLLLEHGADVTKAW</sequence>
<evidence type="ECO:0000259" key="4">
    <source>
        <dbReference type="Pfam" id="PF24883"/>
    </source>
</evidence>
<dbReference type="Proteomes" id="UP000001861">
    <property type="component" value="Unassembled WGS sequence"/>
</dbReference>
<dbReference type="Pfam" id="PF12796">
    <property type="entry name" value="Ank_2"/>
    <property type="match status" value="3"/>
</dbReference>
<keyword evidence="2 3" id="KW-0040">ANK repeat</keyword>
<comment type="caution">
    <text evidence="5">The sequence shown here is derived from an EMBL/GenBank/DDBJ whole genome shotgun (WGS) entry which is preliminary data.</text>
</comment>
<organism evidence="5 6">
    <name type="scientific">Coprinopsis cinerea (strain Okayama-7 / 130 / ATCC MYA-4618 / FGSC 9003)</name>
    <name type="common">Inky cap fungus</name>
    <name type="synonym">Hormographiella aspergillata</name>
    <dbReference type="NCBI Taxonomy" id="240176"/>
    <lineage>
        <taxon>Eukaryota</taxon>
        <taxon>Fungi</taxon>
        <taxon>Dikarya</taxon>
        <taxon>Basidiomycota</taxon>
        <taxon>Agaricomycotina</taxon>
        <taxon>Agaricomycetes</taxon>
        <taxon>Agaricomycetidae</taxon>
        <taxon>Agaricales</taxon>
        <taxon>Agaricineae</taxon>
        <taxon>Psathyrellaceae</taxon>
        <taxon>Coprinopsis</taxon>
    </lineage>
</organism>
<dbReference type="OMA" id="DIENEMH"/>